<sequence>MLDFIKRNKVTVIILVSTLVLGGIAIFTAVRLYSLRSQRVAPSAPESIPGAAAPTLTNTCDLTFTTTAETAGCNDPCTDDTDCTEANHTCVDTDDDGVDDSCRLTAYPDEIDCQAPVVPDSCNDSCTTNAECVAVDPDFTCSDTDDAGNLRCRLDENPDSTTCQPADNPQCNDTCDNNSDCPTSMVCDSTSDTCRNPDCRAETDCVCAEVDEDIVCNDACTNDNECPSGMDCVSNRCRNPQCDDETDCTCSLARAATPTATPSTSLPDAGVSTPTFVGVGAAILLFVGALILVL</sequence>
<dbReference type="STRING" id="1618578.UV74_C0013G0562"/>
<comment type="caution">
    <text evidence="2">The sequence shown here is derived from an EMBL/GenBank/DDBJ whole genome shotgun (WGS) entry which is preliminary data.</text>
</comment>
<evidence type="ECO:0000313" key="3">
    <source>
        <dbReference type="Proteomes" id="UP000034090"/>
    </source>
</evidence>
<accession>A0A0G1DHU7</accession>
<name>A0A0G1DHU7_9BACT</name>
<gene>
    <name evidence="2" type="ORF">UV74_C0013G0562</name>
</gene>
<keyword evidence="1" id="KW-0812">Transmembrane</keyword>
<dbReference type="AlphaFoldDB" id="A0A0G1DHU7"/>
<protein>
    <submittedName>
        <fullName evidence="2">Uncharacterized protein</fullName>
    </submittedName>
</protein>
<evidence type="ECO:0000313" key="2">
    <source>
        <dbReference type="EMBL" id="KKS97440.1"/>
    </source>
</evidence>
<keyword evidence="1" id="KW-0472">Membrane</keyword>
<feature type="transmembrane region" description="Helical" evidence="1">
    <location>
        <begin position="12"/>
        <end position="33"/>
    </location>
</feature>
<evidence type="ECO:0000256" key="1">
    <source>
        <dbReference type="SAM" id="Phobius"/>
    </source>
</evidence>
<dbReference type="EMBL" id="LCFQ01000013">
    <property type="protein sequence ID" value="KKS97440.1"/>
    <property type="molecule type" value="Genomic_DNA"/>
</dbReference>
<dbReference type="Proteomes" id="UP000034090">
    <property type="component" value="Unassembled WGS sequence"/>
</dbReference>
<organism evidence="2 3">
    <name type="scientific">Candidatus Woesebacteria bacterium GW2011_GWB1_43_14</name>
    <dbReference type="NCBI Taxonomy" id="1618578"/>
    <lineage>
        <taxon>Bacteria</taxon>
        <taxon>Candidatus Woeseibacteriota</taxon>
    </lineage>
</organism>
<keyword evidence="1" id="KW-1133">Transmembrane helix</keyword>
<feature type="transmembrane region" description="Helical" evidence="1">
    <location>
        <begin position="275"/>
        <end position="293"/>
    </location>
</feature>
<reference evidence="2 3" key="1">
    <citation type="journal article" date="2015" name="Nature">
        <title>rRNA introns, odd ribosomes, and small enigmatic genomes across a large radiation of phyla.</title>
        <authorList>
            <person name="Brown C.T."/>
            <person name="Hug L.A."/>
            <person name="Thomas B.C."/>
            <person name="Sharon I."/>
            <person name="Castelle C.J."/>
            <person name="Singh A."/>
            <person name="Wilkins M.J."/>
            <person name="Williams K.H."/>
            <person name="Banfield J.F."/>
        </authorList>
    </citation>
    <scope>NUCLEOTIDE SEQUENCE [LARGE SCALE GENOMIC DNA]</scope>
</reference>
<proteinExistence type="predicted"/>